<reference evidence="4 6" key="2">
    <citation type="submission" date="2020-08" db="EMBL/GenBank/DDBJ databases">
        <title>Sequencing the genomes of 1000 actinobacteria strains.</title>
        <authorList>
            <person name="Klenk H.-P."/>
        </authorList>
    </citation>
    <scope>NUCLEOTIDE SEQUENCE [LARGE SCALE GENOMIC DNA]</scope>
    <source>
        <strain evidence="4 6">DSM 9581</strain>
    </source>
</reference>
<keyword evidence="2" id="KW-0812">Transmembrane</keyword>
<name>A0A511F9G9_9CELL</name>
<keyword evidence="5" id="KW-1185">Reference proteome</keyword>
<feature type="transmembrane region" description="Helical" evidence="2">
    <location>
        <begin position="81"/>
        <end position="106"/>
    </location>
</feature>
<evidence type="ECO:0000313" key="5">
    <source>
        <dbReference type="Proteomes" id="UP000321723"/>
    </source>
</evidence>
<gene>
    <name evidence="3" type="ORF">CHO01_03300</name>
    <name evidence="4" type="ORF">HNR08_002240</name>
</gene>
<proteinExistence type="predicted"/>
<evidence type="ECO:0000313" key="4">
    <source>
        <dbReference type="EMBL" id="MBB5473504.1"/>
    </source>
</evidence>
<feature type="transmembrane region" description="Helical" evidence="2">
    <location>
        <begin position="38"/>
        <end position="61"/>
    </location>
</feature>
<dbReference type="Proteomes" id="UP000564629">
    <property type="component" value="Unassembled WGS sequence"/>
</dbReference>
<dbReference type="RefSeq" id="WP_221286347.1">
    <property type="nucleotide sequence ID" value="NZ_BJVQ01000003.1"/>
</dbReference>
<evidence type="ECO:0000256" key="2">
    <source>
        <dbReference type="SAM" id="Phobius"/>
    </source>
</evidence>
<accession>A0A511F9G9</accession>
<reference evidence="3 5" key="1">
    <citation type="submission" date="2019-07" db="EMBL/GenBank/DDBJ databases">
        <title>Whole genome shotgun sequence of Cellulomonas hominis NBRC 16055.</title>
        <authorList>
            <person name="Hosoyama A."/>
            <person name="Uohara A."/>
            <person name="Ohji S."/>
            <person name="Ichikawa N."/>
        </authorList>
    </citation>
    <scope>NUCLEOTIDE SEQUENCE [LARGE SCALE GENOMIC DNA]</scope>
    <source>
        <strain evidence="3 5">NBRC 16055</strain>
    </source>
</reference>
<comment type="caution">
    <text evidence="3">The sequence shown here is derived from an EMBL/GenBank/DDBJ whole genome shotgun (WGS) entry which is preliminary data.</text>
</comment>
<dbReference type="EMBL" id="BJVQ01000003">
    <property type="protein sequence ID" value="GEL45214.1"/>
    <property type="molecule type" value="Genomic_DNA"/>
</dbReference>
<evidence type="ECO:0000313" key="6">
    <source>
        <dbReference type="Proteomes" id="UP000564629"/>
    </source>
</evidence>
<feature type="region of interest" description="Disordered" evidence="1">
    <location>
        <begin position="1"/>
        <end position="23"/>
    </location>
</feature>
<organism evidence="3 5">
    <name type="scientific">Cellulomonas hominis</name>
    <dbReference type="NCBI Taxonomy" id="156981"/>
    <lineage>
        <taxon>Bacteria</taxon>
        <taxon>Bacillati</taxon>
        <taxon>Actinomycetota</taxon>
        <taxon>Actinomycetes</taxon>
        <taxon>Micrococcales</taxon>
        <taxon>Cellulomonadaceae</taxon>
        <taxon>Cellulomonas</taxon>
    </lineage>
</organism>
<protein>
    <submittedName>
        <fullName evidence="4">Uncharacterized protein involved in exopolysaccharide biosynthesis</fullName>
    </submittedName>
</protein>
<keyword evidence="2" id="KW-1133">Transmembrane helix</keyword>
<dbReference type="EMBL" id="JACHDN010000001">
    <property type="protein sequence ID" value="MBB5473504.1"/>
    <property type="molecule type" value="Genomic_DNA"/>
</dbReference>
<keyword evidence="2" id="KW-0472">Membrane</keyword>
<evidence type="ECO:0000256" key="1">
    <source>
        <dbReference type="SAM" id="MobiDB-lite"/>
    </source>
</evidence>
<sequence length="123" mass="12421">MTDAPTPDDAPDRTPEVPDEATLAEVAEPARVRRAPKIGAFITAGALLGALLGLVLALVAGPGSGLEADGTAFISILEGQGGARLVCAVAGAVLGGFAGAALAVVADRRSVRRAERDRAPRRR</sequence>
<dbReference type="Proteomes" id="UP000321723">
    <property type="component" value="Unassembled WGS sequence"/>
</dbReference>
<evidence type="ECO:0000313" key="3">
    <source>
        <dbReference type="EMBL" id="GEL45214.1"/>
    </source>
</evidence>
<dbReference type="AlphaFoldDB" id="A0A511F9G9"/>